<reference evidence="2 3" key="1">
    <citation type="submission" date="2014-02" db="EMBL/GenBank/DDBJ databases">
        <title>Transposable element dynamics among asymbiotic and ectomycorrhizal Amanita fungi.</title>
        <authorList>
            <consortium name="DOE Joint Genome Institute"/>
            <person name="Hess J."/>
            <person name="Skrede I."/>
            <person name="Wolfe B."/>
            <person name="LaButti K."/>
            <person name="Ohm R.A."/>
            <person name="Grigoriev I.V."/>
            <person name="Pringle A."/>
        </authorList>
    </citation>
    <scope>NUCLEOTIDE SEQUENCE [LARGE SCALE GENOMIC DNA]</scope>
    <source>
        <strain evidence="2 3">SKay4041</strain>
    </source>
</reference>
<gene>
    <name evidence="2" type="ORF">AMATHDRAFT_160558</name>
</gene>
<accession>A0A2A9NAU5</accession>
<dbReference type="Proteomes" id="UP000242287">
    <property type="component" value="Unassembled WGS sequence"/>
</dbReference>
<sequence>MLLSESISSLLLAILQVSLRGIQLISLLIVLCWSLTFVSASFGYVLHVGKIQPLRGSFYRIRYTNPAGMDVYISRVNFTPHLPRPSYPCWGTLTASGYEYKDHECHVTIGVVHVTCWLFPVISRFTSGPWLTTRMEDFRVRVYTSSHTPRWIEYVRRNLIYTILNGDTTRLDDFSAQVTFSNANRDGRAMRRRTEDERNSVTWLGEGHVEALVSTSSERWQIVNMQNRRLYAFGTLSTLLRRNLDGDRGSYQMIAKNSTWTMAARVGSSSNYGHIVLWKVILAFVMFPYDIWRIYRDPPSAVDLDIPRCDLTFDHFRIRDAELVKQVSNMIKRQYLVHSRNGSLDGVSWDMVTRTIVAMCS</sequence>
<dbReference type="AlphaFoldDB" id="A0A2A9NAU5"/>
<organism evidence="2 3">
    <name type="scientific">Amanita thiersii Skay4041</name>
    <dbReference type="NCBI Taxonomy" id="703135"/>
    <lineage>
        <taxon>Eukaryota</taxon>
        <taxon>Fungi</taxon>
        <taxon>Dikarya</taxon>
        <taxon>Basidiomycota</taxon>
        <taxon>Agaricomycotina</taxon>
        <taxon>Agaricomycetes</taxon>
        <taxon>Agaricomycetidae</taxon>
        <taxon>Agaricales</taxon>
        <taxon>Pluteineae</taxon>
        <taxon>Amanitaceae</taxon>
        <taxon>Amanita</taxon>
    </lineage>
</organism>
<evidence type="ECO:0000313" key="2">
    <source>
        <dbReference type="EMBL" id="PFH45357.1"/>
    </source>
</evidence>
<dbReference type="EMBL" id="KZ302422">
    <property type="protein sequence ID" value="PFH45357.1"/>
    <property type="molecule type" value="Genomic_DNA"/>
</dbReference>
<keyword evidence="1" id="KW-0812">Transmembrane</keyword>
<dbReference type="OrthoDB" id="2798046at2759"/>
<evidence type="ECO:0000256" key="1">
    <source>
        <dbReference type="SAM" id="Phobius"/>
    </source>
</evidence>
<keyword evidence="1" id="KW-1133">Transmembrane helix</keyword>
<name>A0A2A9NAU5_9AGAR</name>
<evidence type="ECO:0000313" key="3">
    <source>
        <dbReference type="Proteomes" id="UP000242287"/>
    </source>
</evidence>
<keyword evidence="3" id="KW-1185">Reference proteome</keyword>
<feature type="transmembrane region" description="Helical" evidence="1">
    <location>
        <begin position="20"/>
        <end position="46"/>
    </location>
</feature>
<proteinExistence type="predicted"/>
<protein>
    <submittedName>
        <fullName evidence="2">Uncharacterized protein</fullName>
    </submittedName>
</protein>
<keyword evidence="1" id="KW-0472">Membrane</keyword>